<gene>
    <name evidence="1" type="ORF">CR513_25529</name>
</gene>
<accession>A0A371GP60</accession>
<dbReference type="AlphaFoldDB" id="A0A371GP60"/>
<feature type="non-terminal residue" evidence="1">
    <location>
        <position position="1"/>
    </location>
</feature>
<keyword evidence="2" id="KW-1185">Reference proteome</keyword>
<dbReference type="Proteomes" id="UP000257109">
    <property type="component" value="Unassembled WGS sequence"/>
</dbReference>
<dbReference type="EMBL" id="QJKJ01004884">
    <property type="protein sequence ID" value="RDX92349.1"/>
    <property type="molecule type" value="Genomic_DNA"/>
</dbReference>
<proteinExistence type="predicted"/>
<reference evidence="1" key="1">
    <citation type="submission" date="2018-05" db="EMBL/GenBank/DDBJ databases">
        <title>Draft genome of Mucuna pruriens seed.</title>
        <authorList>
            <person name="Nnadi N.E."/>
            <person name="Vos R."/>
            <person name="Hasami M.H."/>
            <person name="Devisetty U.K."/>
            <person name="Aguiy J.C."/>
        </authorList>
    </citation>
    <scope>NUCLEOTIDE SEQUENCE [LARGE SCALE GENOMIC DNA]</scope>
    <source>
        <strain evidence="1">JCA_2017</strain>
    </source>
</reference>
<evidence type="ECO:0000313" key="1">
    <source>
        <dbReference type="EMBL" id="RDX92349.1"/>
    </source>
</evidence>
<evidence type="ECO:0000313" key="2">
    <source>
        <dbReference type="Proteomes" id="UP000257109"/>
    </source>
</evidence>
<sequence>MTVLGLARASSNSTVVQVEPNNKSLICSLECDLFCAPLAEIPLVYPICLTACNAKCSQKTVNPVHDCITSCGFTKSTQINNDVRGLAADVVDSCLKECQNKS</sequence>
<protein>
    <submittedName>
        <fullName evidence="1">Uncharacterized protein</fullName>
    </submittedName>
</protein>
<comment type="caution">
    <text evidence="1">The sequence shown here is derived from an EMBL/GenBank/DDBJ whole genome shotgun (WGS) entry which is preliminary data.</text>
</comment>
<name>A0A371GP60_MUCPR</name>
<organism evidence="1 2">
    <name type="scientific">Mucuna pruriens</name>
    <name type="common">Velvet bean</name>
    <name type="synonym">Dolichos pruriens</name>
    <dbReference type="NCBI Taxonomy" id="157652"/>
    <lineage>
        <taxon>Eukaryota</taxon>
        <taxon>Viridiplantae</taxon>
        <taxon>Streptophyta</taxon>
        <taxon>Embryophyta</taxon>
        <taxon>Tracheophyta</taxon>
        <taxon>Spermatophyta</taxon>
        <taxon>Magnoliopsida</taxon>
        <taxon>eudicotyledons</taxon>
        <taxon>Gunneridae</taxon>
        <taxon>Pentapetalae</taxon>
        <taxon>rosids</taxon>
        <taxon>fabids</taxon>
        <taxon>Fabales</taxon>
        <taxon>Fabaceae</taxon>
        <taxon>Papilionoideae</taxon>
        <taxon>50 kb inversion clade</taxon>
        <taxon>NPAAA clade</taxon>
        <taxon>indigoferoid/millettioid clade</taxon>
        <taxon>Phaseoleae</taxon>
        <taxon>Mucuna</taxon>
    </lineage>
</organism>